<dbReference type="InterPro" id="IPR010982">
    <property type="entry name" value="Lambda_DNA-bd_dom_sf"/>
</dbReference>
<dbReference type="RefSeq" id="WP_307484487.1">
    <property type="nucleotide sequence ID" value="NZ_JAUTBF010000001.1"/>
</dbReference>
<keyword evidence="2" id="KW-0238">DNA-binding</keyword>
<keyword evidence="1" id="KW-0805">Transcription regulation</keyword>
<sequence length="332" mass="34970">MARRPTVRDVADAAGVSVATVSRALSGARAVKPEHRELVMRTATELGYRPHSVARALRRARTGVVGMVVPRIDNPFFPQVVSGVERALQVHDLALFLCSSDDDPDTESRRLDLLAERQVDGILVVPCTQTASAPALDATRASIPLVQVDQRATGVAAPFVGIDDAAGIAAVIGHLIATGRRRLAFVGADPENWSGGRRVAGFREWAHDNDPRAAARVALGDFSRESGRAAAHDLLSRDPEIDALVCANDLIALGALDAATELGRKVPIELAIAGFDDISVATACRPTLTTVRQPVADIVATSVATLLALIDGDDASAKETLLPVELIVRGSA</sequence>
<dbReference type="EMBL" id="JAUTBF010000001">
    <property type="protein sequence ID" value="MDQ1124060.1"/>
    <property type="molecule type" value="Genomic_DNA"/>
</dbReference>
<keyword evidence="6" id="KW-1185">Reference proteome</keyword>
<dbReference type="CDD" id="cd06267">
    <property type="entry name" value="PBP1_LacI_sugar_binding-like"/>
    <property type="match status" value="1"/>
</dbReference>
<dbReference type="SUPFAM" id="SSF47413">
    <property type="entry name" value="lambda repressor-like DNA-binding domains"/>
    <property type="match status" value="1"/>
</dbReference>
<dbReference type="CDD" id="cd01392">
    <property type="entry name" value="HTH_LacI"/>
    <property type="match status" value="1"/>
</dbReference>
<comment type="caution">
    <text evidence="5">The sequence shown here is derived from an EMBL/GenBank/DDBJ whole genome shotgun (WGS) entry which is preliminary data.</text>
</comment>
<gene>
    <name evidence="5" type="ORF">QE412_002633</name>
</gene>
<keyword evidence="3" id="KW-0804">Transcription</keyword>
<protein>
    <submittedName>
        <fullName evidence="5">LacI family transcriptional regulator</fullName>
    </submittedName>
</protein>
<evidence type="ECO:0000313" key="5">
    <source>
        <dbReference type="EMBL" id="MDQ1124060.1"/>
    </source>
</evidence>
<dbReference type="Pfam" id="PF00532">
    <property type="entry name" value="Peripla_BP_1"/>
    <property type="match status" value="1"/>
</dbReference>
<evidence type="ECO:0000313" key="6">
    <source>
        <dbReference type="Proteomes" id="UP001226691"/>
    </source>
</evidence>
<dbReference type="InterPro" id="IPR000843">
    <property type="entry name" value="HTH_LacI"/>
</dbReference>
<dbReference type="SMART" id="SM00354">
    <property type="entry name" value="HTH_LACI"/>
    <property type="match status" value="1"/>
</dbReference>
<dbReference type="Gene3D" id="3.40.50.2300">
    <property type="match status" value="2"/>
</dbReference>
<dbReference type="PROSITE" id="PS00356">
    <property type="entry name" value="HTH_LACI_1"/>
    <property type="match status" value="1"/>
</dbReference>
<proteinExistence type="predicted"/>
<reference evidence="5 6" key="1">
    <citation type="submission" date="2023-07" db="EMBL/GenBank/DDBJ databases">
        <title>Functional and genomic diversity of the sorghum phyllosphere microbiome.</title>
        <authorList>
            <person name="Shade A."/>
        </authorList>
    </citation>
    <scope>NUCLEOTIDE SEQUENCE [LARGE SCALE GENOMIC DNA]</scope>
    <source>
        <strain evidence="5 6">SORGH_AS_1207</strain>
    </source>
</reference>
<dbReference type="InterPro" id="IPR028082">
    <property type="entry name" value="Peripla_BP_I"/>
</dbReference>
<dbReference type="Gene3D" id="1.10.260.40">
    <property type="entry name" value="lambda repressor-like DNA-binding domains"/>
    <property type="match status" value="1"/>
</dbReference>
<dbReference type="SUPFAM" id="SSF53822">
    <property type="entry name" value="Periplasmic binding protein-like I"/>
    <property type="match status" value="1"/>
</dbReference>
<evidence type="ECO:0000259" key="4">
    <source>
        <dbReference type="PROSITE" id="PS50932"/>
    </source>
</evidence>
<accession>A0ABU0TWM0</accession>
<dbReference type="PANTHER" id="PTHR30146:SF109">
    <property type="entry name" value="HTH-TYPE TRANSCRIPTIONAL REGULATOR GALS"/>
    <property type="match status" value="1"/>
</dbReference>
<dbReference type="PROSITE" id="PS50932">
    <property type="entry name" value="HTH_LACI_2"/>
    <property type="match status" value="1"/>
</dbReference>
<dbReference type="PANTHER" id="PTHR30146">
    <property type="entry name" value="LACI-RELATED TRANSCRIPTIONAL REPRESSOR"/>
    <property type="match status" value="1"/>
</dbReference>
<dbReference type="InterPro" id="IPR001761">
    <property type="entry name" value="Peripla_BP/Lac1_sug-bd_dom"/>
</dbReference>
<evidence type="ECO:0000256" key="2">
    <source>
        <dbReference type="ARBA" id="ARBA00023125"/>
    </source>
</evidence>
<evidence type="ECO:0000256" key="3">
    <source>
        <dbReference type="ARBA" id="ARBA00023163"/>
    </source>
</evidence>
<dbReference type="Pfam" id="PF00356">
    <property type="entry name" value="LacI"/>
    <property type="match status" value="1"/>
</dbReference>
<dbReference type="Proteomes" id="UP001226691">
    <property type="component" value="Unassembled WGS sequence"/>
</dbReference>
<feature type="domain" description="HTH lacI-type" evidence="4">
    <location>
        <begin position="5"/>
        <end position="59"/>
    </location>
</feature>
<name>A0ABU0TWM0_MICTR</name>
<evidence type="ECO:0000256" key="1">
    <source>
        <dbReference type="ARBA" id="ARBA00023015"/>
    </source>
</evidence>
<organism evidence="5 6">
    <name type="scientific">Microbacterium trichothecenolyticum</name>
    <name type="common">Aureobacterium trichothecenolyticum</name>
    <dbReference type="NCBI Taxonomy" id="69370"/>
    <lineage>
        <taxon>Bacteria</taxon>
        <taxon>Bacillati</taxon>
        <taxon>Actinomycetota</taxon>
        <taxon>Actinomycetes</taxon>
        <taxon>Micrococcales</taxon>
        <taxon>Microbacteriaceae</taxon>
        <taxon>Microbacterium</taxon>
    </lineage>
</organism>